<dbReference type="FunFam" id="3.40.50.300:FF:000006">
    <property type="entry name" value="DNA-binding transcriptional regulator NtrC"/>
    <property type="match status" value="1"/>
</dbReference>
<dbReference type="Pfam" id="PF00158">
    <property type="entry name" value="Sigma54_activat"/>
    <property type="match status" value="1"/>
</dbReference>
<dbReference type="Pfam" id="PF02954">
    <property type="entry name" value="HTH_8"/>
    <property type="match status" value="1"/>
</dbReference>
<dbReference type="InterPro" id="IPR029016">
    <property type="entry name" value="GAF-like_dom_sf"/>
</dbReference>
<dbReference type="PROSITE" id="PS00676">
    <property type="entry name" value="SIGMA54_INTERACT_2"/>
    <property type="match status" value="1"/>
</dbReference>
<dbReference type="Gene3D" id="1.10.8.60">
    <property type="match status" value="1"/>
</dbReference>
<dbReference type="Gene3D" id="3.30.450.40">
    <property type="match status" value="1"/>
</dbReference>
<dbReference type="InterPro" id="IPR003593">
    <property type="entry name" value="AAA+_ATPase"/>
</dbReference>
<evidence type="ECO:0000256" key="4">
    <source>
        <dbReference type="ARBA" id="ARBA00023125"/>
    </source>
</evidence>
<keyword evidence="4" id="KW-0238">DNA-binding</keyword>
<sequence length="498" mass="55659">MKPSHPPSETDRFREISSWVSSVHDLDQHLEPIIGTVTQVLRAKMVFLMLVDRKAKRLYVKTAAGDVLDEYKKREVQLGEGIAGYVAEKGEAVVVPDVSNDIRWAKEAAESSASFAHTVACAPMKIANETIGVIELINRTDGGYFQDADLKLLAVYAEAAALAINKAEQEVKADAEGESFREELCSKYQIIGKGDALNRVVSEAFKVAKSKASTLILGESGTGKELLARLIHQAGPRRDNPMIGLNCAALPETLMEDELFGHEKGAYTGALNRKIGKFELANNGTLFLDEIGEMSPGMQAKMLRVLQEGVFYRVGGNLPVSVDVRVICATNRDILKEVTEGRFREDLYYRMNVVQIQMPPLRERREDIPLLADYFLELFKTERGLPELRISPKALQNMTHYDWPGNIRELRNALERAVVMGNHEEIQPEDLPIFGPRTAYKGIEVGLTLDEAIDRFKREFIIANLRSTGGNRTKAAKKLDIQRTYLSRLISKLDIKEV</sequence>
<feature type="domain" description="Sigma-54 factor interaction" evidence="6">
    <location>
        <begin position="190"/>
        <end position="419"/>
    </location>
</feature>
<evidence type="ECO:0000313" key="7">
    <source>
        <dbReference type="EMBL" id="SPD73489.1"/>
    </source>
</evidence>
<protein>
    <submittedName>
        <fullName evidence="7">Transcriptional regulator, NifA subfamily, Fis Family</fullName>
    </submittedName>
</protein>
<keyword evidence="2" id="KW-0067">ATP-binding</keyword>
<dbReference type="PANTHER" id="PTHR32071">
    <property type="entry name" value="TRANSCRIPTIONAL REGULATORY PROTEIN"/>
    <property type="match status" value="1"/>
</dbReference>
<dbReference type="SUPFAM" id="SSF55781">
    <property type="entry name" value="GAF domain-like"/>
    <property type="match status" value="1"/>
</dbReference>
<dbReference type="SUPFAM" id="SSF46689">
    <property type="entry name" value="Homeodomain-like"/>
    <property type="match status" value="1"/>
</dbReference>
<organism evidence="7">
    <name type="scientific">uncultured Desulfobacterium sp</name>
    <dbReference type="NCBI Taxonomy" id="201089"/>
    <lineage>
        <taxon>Bacteria</taxon>
        <taxon>Pseudomonadati</taxon>
        <taxon>Thermodesulfobacteriota</taxon>
        <taxon>Desulfobacteria</taxon>
        <taxon>Desulfobacterales</taxon>
        <taxon>Desulfobacteriaceae</taxon>
        <taxon>Desulfobacterium</taxon>
        <taxon>environmental samples</taxon>
    </lineage>
</organism>
<dbReference type="GO" id="GO:0005524">
    <property type="term" value="F:ATP binding"/>
    <property type="evidence" value="ECO:0007669"/>
    <property type="project" value="UniProtKB-KW"/>
</dbReference>
<dbReference type="InterPro" id="IPR058031">
    <property type="entry name" value="AAA_lid_NorR"/>
</dbReference>
<dbReference type="InterPro" id="IPR025943">
    <property type="entry name" value="Sigma_54_int_dom_ATP-bd_2"/>
</dbReference>
<keyword evidence="3" id="KW-0805">Transcription regulation</keyword>
<dbReference type="SUPFAM" id="SSF52540">
    <property type="entry name" value="P-loop containing nucleoside triphosphate hydrolases"/>
    <property type="match status" value="1"/>
</dbReference>
<dbReference type="Pfam" id="PF25601">
    <property type="entry name" value="AAA_lid_14"/>
    <property type="match status" value="1"/>
</dbReference>
<accession>A0A445MVR4</accession>
<dbReference type="InterPro" id="IPR009057">
    <property type="entry name" value="Homeodomain-like_sf"/>
</dbReference>
<dbReference type="Gene3D" id="1.10.10.60">
    <property type="entry name" value="Homeodomain-like"/>
    <property type="match status" value="1"/>
</dbReference>
<dbReference type="CDD" id="cd00009">
    <property type="entry name" value="AAA"/>
    <property type="match status" value="1"/>
</dbReference>
<dbReference type="GO" id="GO:0006355">
    <property type="term" value="P:regulation of DNA-templated transcription"/>
    <property type="evidence" value="ECO:0007669"/>
    <property type="project" value="InterPro"/>
</dbReference>
<dbReference type="EMBL" id="OJIN01000101">
    <property type="protein sequence ID" value="SPD73489.1"/>
    <property type="molecule type" value="Genomic_DNA"/>
</dbReference>
<dbReference type="InterPro" id="IPR002078">
    <property type="entry name" value="Sigma_54_int"/>
</dbReference>
<evidence type="ECO:0000259" key="6">
    <source>
        <dbReference type="PROSITE" id="PS50045"/>
    </source>
</evidence>
<dbReference type="PRINTS" id="PR01590">
    <property type="entry name" value="HTHFIS"/>
</dbReference>
<dbReference type="SMART" id="SM00065">
    <property type="entry name" value="GAF"/>
    <property type="match status" value="1"/>
</dbReference>
<dbReference type="SMART" id="SM00382">
    <property type="entry name" value="AAA"/>
    <property type="match status" value="1"/>
</dbReference>
<evidence type="ECO:0000256" key="3">
    <source>
        <dbReference type="ARBA" id="ARBA00023015"/>
    </source>
</evidence>
<gene>
    <name evidence="7" type="ORF">PITCH_A190065</name>
</gene>
<name>A0A445MVR4_9BACT</name>
<evidence type="ECO:0000256" key="5">
    <source>
        <dbReference type="ARBA" id="ARBA00023163"/>
    </source>
</evidence>
<keyword evidence="1" id="KW-0547">Nucleotide-binding</keyword>
<dbReference type="AlphaFoldDB" id="A0A445MVR4"/>
<dbReference type="InterPro" id="IPR003018">
    <property type="entry name" value="GAF"/>
</dbReference>
<dbReference type="InterPro" id="IPR002197">
    <property type="entry name" value="HTH_Fis"/>
</dbReference>
<dbReference type="Pfam" id="PF13185">
    <property type="entry name" value="GAF_2"/>
    <property type="match status" value="1"/>
</dbReference>
<dbReference type="InterPro" id="IPR025944">
    <property type="entry name" value="Sigma_54_int_dom_CS"/>
</dbReference>
<dbReference type="Gene3D" id="3.40.50.300">
    <property type="entry name" value="P-loop containing nucleotide triphosphate hydrolases"/>
    <property type="match status" value="1"/>
</dbReference>
<evidence type="ECO:0000256" key="1">
    <source>
        <dbReference type="ARBA" id="ARBA00022741"/>
    </source>
</evidence>
<keyword evidence="5" id="KW-0804">Transcription</keyword>
<dbReference type="PROSITE" id="PS00688">
    <property type="entry name" value="SIGMA54_INTERACT_3"/>
    <property type="match status" value="1"/>
</dbReference>
<proteinExistence type="predicted"/>
<dbReference type="InterPro" id="IPR027417">
    <property type="entry name" value="P-loop_NTPase"/>
</dbReference>
<reference evidence="7" key="1">
    <citation type="submission" date="2018-01" db="EMBL/GenBank/DDBJ databases">
        <authorList>
            <person name="Regsiter A."/>
            <person name="William W."/>
        </authorList>
    </citation>
    <scope>NUCLEOTIDE SEQUENCE</scope>
    <source>
        <strain evidence="7">TRIP AH-1</strain>
    </source>
</reference>
<dbReference type="GO" id="GO:0043565">
    <property type="term" value="F:sequence-specific DNA binding"/>
    <property type="evidence" value="ECO:0007669"/>
    <property type="project" value="InterPro"/>
</dbReference>
<dbReference type="PROSITE" id="PS50045">
    <property type="entry name" value="SIGMA54_INTERACT_4"/>
    <property type="match status" value="1"/>
</dbReference>
<evidence type="ECO:0000256" key="2">
    <source>
        <dbReference type="ARBA" id="ARBA00022840"/>
    </source>
</evidence>